<evidence type="ECO:0000256" key="1">
    <source>
        <dbReference type="SAM" id="MobiDB-lite"/>
    </source>
</evidence>
<evidence type="ECO:0000313" key="2">
    <source>
        <dbReference type="EMBL" id="GFY45053.1"/>
    </source>
</evidence>
<dbReference type="Proteomes" id="UP000886998">
    <property type="component" value="Unassembled WGS sequence"/>
</dbReference>
<name>A0A8X6X167_9ARAC</name>
<dbReference type="AlphaFoldDB" id="A0A8X6X167"/>
<sequence>MRIRCEWSLHSSSDCKTHTQLKNFHTPSIIQVKNRTNGPHHFEPSREHHLKWHSG</sequence>
<accession>A0A8X6X167</accession>
<feature type="non-terminal residue" evidence="2">
    <location>
        <position position="55"/>
    </location>
</feature>
<reference evidence="2" key="1">
    <citation type="submission" date="2020-08" db="EMBL/GenBank/DDBJ databases">
        <title>Multicomponent nature underlies the extraordinary mechanical properties of spider dragline silk.</title>
        <authorList>
            <person name="Kono N."/>
            <person name="Nakamura H."/>
            <person name="Mori M."/>
            <person name="Yoshida Y."/>
            <person name="Ohtoshi R."/>
            <person name="Malay A.D."/>
            <person name="Moran D.A.P."/>
            <person name="Tomita M."/>
            <person name="Numata K."/>
            <person name="Arakawa K."/>
        </authorList>
    </citation>
    <scope>NUCLEOTIDE SEQUENCE</scope>
</reference>
<feature type="region of interest" description="Disordered" evidence="1">
    <location>
        <begin position="34"/>
        <end position="55"/>
    </location>
</feature>
<proteinExistence type="predicted"/>
<comment type="caution">
    <text evidence="2">The sequence shown here is derived from an EMBL/GenBank/DDBJ whole genome shotgun (WGS) entry which is preliminary data.</text>
</comment>
<evidence type="ECO:0000313" key="3">
    <source>
        <dbReference type="Proteomes" id="UP000886998"/>
    </source>
</evidence>
<organism evidence="2 3">
    <name type="scientific">Trichonephila inaurata madagascariensis</name>
    <dbReference type="NCBI Taxonomy" id="2747483"/>
    <lineage>
        <taxon>Eukaryota</taxon>
        <taxon>Metazoa</taxon>
        <taxon>Ecdysozoa</taxon>
        <taxon>Arthropoda</taxon>
        <taxon>Chelicerata</taxon>
        <taxon>Arachnida</taxon>
        <taxon>Araneae</taxon>
        <taxon>Araneomorphae</taxon>
        <taxon>Entelegynae</taxon>
        <taxon>Araneoidea</taxon>
        <taxon>Nephilidae</taxon>
        <taxon>Trichonephila</taxon>
        <taxon>Trichonephila inaurata</taxon>
    </lineage>
</organism>
<keyword evidence="3" id="KW-1185">Reference proteome</keyword>
<protein>
    <submittedName>
        <fullName evidence="2">Uncharacterized protein</fullName>
    </submittedName>
</protein>
<dbReference type="EMBL" id="BMAV01004579">
    <property type="protein sequence ID" value="GFY45053.1"/>
    <property type="molecule type" value="Genomic_DNA"/>
</dbReference>
<gene>
    <name evidence="2" type="ORF">TNIN_161751</name>
</gene>